<gene>
    <name evidence="2" type="ORF">B6N60_01852</name>
</gene>
<protein>
    <recommendedName>
        <fullName evidence="4">DUF3007 family protein</fullName>
    </recommendedName>
</protein>
<dbReference type="RefSeq" id="WP_190603744.1">
    <property type="nucleotide sequence ID" value="NZ_CP021056.1"/>
</dbReference>
<evidence type="ECO:0000313" key="2">
    <source>
        <dbReference type="EMBL" id="QXE23163.1"/>
    </source>
</evidence>
<dbReference type="AlphaFoldDB" id="A0A975T6L5"/>
<reference evidence="2" key="1">
    <citation type="submission" date="2017-04" db="EMBL/GenBank/DDBJ databases">
        <title>Genome deletions in a multicellular cyanobacterial endosymbiont for morphological adaptation in marine diatoms.</title>
        <authorList>
            <person name="Wang Y."/>
            <person name="Gao H."/>
            <person name="Li R."/>
            <person name="Xu X."/>
        </authorList>
    </citation>
    <scope>NUCLEOTIDE SEQUENCE</scope>
    <source>
        <strain evidence="2">FACHB 800</strain>
    </source>
</reference>
<keyword evidence="1" id="KW-0812">Transmembrane</keyword>
<evidence type="ECO:0000313" key="3">
    <source>
        <dbReference type="Proteomes" id="UP000683511"/>
    </source>
</evidence>
<dbReference type="PANTHER" id="PTHR35734">
    <property type="entry name" value="OS01G0805200 PROTEIN"/>
    <property type="match status" value="1"/>
</dbReference>
<feature type="transmembrane region" description="Helical" evidence="1">
    <location>
        <begin position="7"/>
        <end position="28"/>
    </location>
</feature>
<evidence type="ECO:0000256" key="1">
    <source>
        <dbReference type="SAM" id="Phobius"/>
    </source>
</evidence>
<sequence length="103" mass="11595">MRRIDAISIVLGVFVAGGLAYVALQLIGLDSQNAGIWSQVLLVVGLVGWVVTYAVRATGKNMTYHQQREAYEQAFFQKRLDELTPEELAKIQEEIEQEQKSQQ</sequence>
<name>A0A975T6L5_9NOST</name>
<keyword evidence="3" id="KW-1185">Reference proteome</keyword>
<dbReference type="EMBL" id="CP021056">
    <property type="protein sequence ID" value="QXE23163.1"/>
    <property type="molecule type" value="Genomic_DNA"/>
</dbReference>
<organism evidence="2 3">
    <name type="scientific">Richelia sinica FACHB-800</name>
    <dbReference type="NCBI Taxonomy" id="1357546"/>
    <lineage>
        <taxon>Bacteria</taxon>
        <taxon>Bacillati</taxon>
        <taxon>Cyanobacteriota</taxon>
        <taxon>Cyanophyceae</taxon>
        <taxon>Nostocales</taxon>
        <taxon>Nostocaceae</taxon>
        <taxon>Richelia</taxon>
    </lineage>
</organism>
<dbReference type="Pfam" id="PF11460">
    <property type="entry name" value="DUF3007"/>
    <property type="match status" value="1"/>
</dbReference>
<keyword evidence="1" id="KW-0472">Membrane</keyword>
<dbReference type="Proteomes" id="UP000683511">
    <property type="component" value="Chromosome"/>
</dbReference>
<feature type="transmembrane region" description="Helical" evidence="1">
    <location>
        <begin position="34"/>
        <end position="55"/>
    </location>
</feature>
<dbReference type="KEGG" id="rsin:B6N60_01852"/>
<keyword evidence="1" id="KW-1133">Transmembrane helix</keyword>
<dbReference type="InterPro" id="IPR021562">
    <property type="entry name" value="DUF3007"/>
</dbReference>
<dbReference type="PANTHER" id="PTHR35734:SF1">
    <property type="entry name" value="OS01G0805200 PROTEIN"/>
    <property type="match status" value="1"/>
</dbReference>
<evidence type="ECO:0008006" key="4">
    <source>
        <dbReference type="Google" id="ProtNLM"/>
    </source>
</evidence>
<accession>A0A975T6L5</accession>
<proteinExistence type="predicted"/>